<gene>
    <name evidence="3" type="ORF">DVH24_005574</name>
</gene>
<dbReference type="AlphaFoldDB" id="A0A498IPC1"/>
<feature type="region of interest" description="Disordered" evidence="1">
    <location>
        <begin position="1"/>
        <end position="28"/>
    </location>
</feature>
<dbReference type="InterPro" id="IPR029466">
    <property type="entry name" value="NAM-associated_C"/>
</dbReference>
<dbReference type="Proteomes" id="UP000290289">
    <property type="component" value="Chromosome 11"/>
</dbReference>
<evidence type="ECO:0000259" key="2">
    <source>
        <dbReference type="Pfam" id="PF14303"/>
    </source>
</evidence>
<dbReference type="PANTHER" id="PTHR45125:SF3">
    <property type="entry name" value="NO-APICAL-MERISTEM-ASSOCIATED CARBOXY-TERMINAL DOMAIN PROTEIN"/>
    <property type="match status" value="1"/>
</dbReference>
<evidence type="ECO:0000313" key="4">
    <source>
        <dbReference type="Proteomes" id="UP000290289"/>
    </source>
</evidence>
<feature type="domain" description="No apical meristem-associated C-terminal" evidence="2">
    <location>
        <begin position="151"/>
        <end position="247"/>
    </location>
</feature>
<dbReference type="Pfam" id="PF14303">
    <property type="entry name" value="NAM-associated"/>
    <property type="match status" value="1"/>
</dbReference>
<evidence type="ECO:0000256" key="1">
    <source>
        <dbReference type="SAM" id="MobiDB-lite"/>
    </source>
</evidence>
<name>A0A498IPC1_MALDO</name>
<feature type="compositionally biased region" description="Low complexity" evidence="1">
    <location>
        <begin position="12"/>
        <end position="28"/>
    </location>
</feature>
<organism evidence="3 4">
    <name type="scientific">Malus domestica</name>
    <name type="common">Apple</name>
    <name type="synonym">Pyrus malus</name>
    <dbReference type="NCBI Taxonomy" id="3750"/>
    <lineage>
        <taxon>Eukaryota</taxon>
        <taxon>Viridiplantae</taxon>
        <taxon>Streptophyta</taxon>
        <taxon>Embryophyta</taxon>
        <taxon>Tracheophyta</taxon>
        <taxon>Spermatophyta</taxon>
        <taxon>Magnoliopsida</taxon>
        <taxon>eudicotyledons</taxon>
        <taxon>Gunneridae</taxon>
        <taxon>Pentapetalae</taxon>
        <taxon>rosids</taxon>
        <taxon>fabids</taxon>
        <taxon>Rosales</taxon>
        <taxon>Rosaceae</taxon>
        <taxon>Amygdaloideae</taxon>
        <taxon>Maleae</taxon>
        <taxon>Malus</taxon>
    </lineage>
</organism>
<accession>A0A498IPC1</accession>
<reference evidence="3 4" key="1">
    <citation type="submission" date="2018-10" db="EMBL/GenBank/DDBJ databases">
        <title>A high-quality apple genome assembly.</title>
        <authorList>
            <person name="Hu J."/>
        </authorList>
    </citation>
    <scope>NUCLEOTIDE SEQUENCE [LARGE SCALE GENOMIC DNA]</scope>
    <source>
        <strain evidence="4">cv. HFTH1</strain>
        <tissue evidence="3">Young leaf</tissue>
    </source>
</reference>
<dbReference type="PANTHER" id="PTHR45125">
    <property type="entry name" value="F21J9.4-RELATED"/>
    <property type="match status" value="1"/>
</dbReference>
<proteinExistence type="predicted"/>
<dbReference type="EMBL" id="RDQH01000337">
    <property type="protein sequence ID" value="RXH83321.1"/>
    <property type="molecule type" value="Genomic_DNA"/>
</dbReference>
<keyword evidence="4" id="KW-1185">Reference proteome</keyword>
<protein>
    <recommendedName>
        <fullName evidence="2">No apical meristem-associated C-terminal domain-containing protein</fullName>
    </recommendedName>
</protein>
<evidence type="ECO:0000313" key="3">
    <source>
        <dbReference type="EMBL" id="RXH83321.1"/>
    </source>
</evidence>
<comment type="caution">
    <text evidence="3">The sequence shown here is derived from an EMBL/GenBank/DDBJ whole genome shotgun (WGS) entry which is preliminary data.</text>
</comment>
<sequence length="250" mass="28883">MSHLIRTRRLVTSTPSPTTTPTTAATAPAEMDHRPVNLVDPVGLLVPQAQASSTSSVALPVSARCNHRCPRTMDQIQVSEQIDVEASRSKKKVIRGAGFNKDVDHVLISAWLNSSMDAIIGNDQKHQTYWQRIEEYYNQNKWFESNQIEEDNIDIEKRPLGNKAAKRKMKEAAKNHSTPISVQNQKLHEEKKERGERKMELIKKKVEHDEQKIRLKRLDFETKIMFMDTSEMGDEERLYYSQLKMKILKR</sequence>